<dbReference type="Proteomes" id="UP000298642">
    <property type="component" value="Chromosome"/>
</dbReference>
<dbReference type="RefSeq" id="WP_136890824.1">
    <property type="nucleotide sequence ID" value="NZ_CP034413.3"/>
</dbReference>
<protein>
    <submittedName>
        <fullName evidence="2">Histidine kinase</fullName>
    </submittedName>
</protein>
<evidence type="ECO:0000313" key="2">
    <source>
        <dbReference type="EMBL" id="QCI58531.1"/>
    </source>
</evidence>
<dbReference type="GO" id="GO:0016301">
    <property type="term" value="F:kinase activity"/>
    <property type="evidence" value="ECO:0007669"/>
    <property type="project" value="UniProtKB-KW"/>
</dbReference>
<keyword evidence="1" id="KW-0472">Membrane</keyword>
<accession>A0A4D7ALQ3</accession>
<keyword evidence="1" id="KW-0812">Transmembrane</keyword>
<evidence type="ECO:0000313" key="3">
    <source>
        <dbReference type="Proteomes" id="UP000298642"/>
    </source>
</evidence>
<keyword evidence="2" id="KW-0418">Kinase</keyword>
<feature type="transmembrane region" description="Helical" evidence="1">
    <location>
        <begin position="27"/>
        <end position="45"/>
    </location>
</feature>
<proteinExistence type="predicted"/>
<reference evidence="3" key="1">
    <citation type="submission" date="2018-12" db="EMBL/GenBank/DDBJ databases">
        <title>Dusodibacter welbiota gen. nov., sp. nov., isolated from human faeces and emended description of the Oscillibacter genus.</title>
        <authorList>
            <person name="Le Roy T."/>
            <person name="Van der Smissen P."/>
            <person name="Delzenne N."/>
            <person name="Muccioli G."/>
            <person name="Collet J.F."/>
            <person name="Cani P.D."/>
        </authorList>
    </citation>
    <scope>NUCLEOTIDE SEQUENCE [LARGE SCALE GENOMIC DNA]</scope>
    <source>
        <strain evidence="3">J115</strain>
    </source>
</reference>
<keyword evidence="2" id="KW-0808">Transferase</keyword>
<dbReference type="EMBL" id="CP034413">
    <property type="protein sequence ID" value="QCI58531.1"/>
    <property type="molecule type" value="Genomic_DNA"/>
</dbReference>
<keyword evidence="1" id="KW-1133">Transmembrane helix</keyword>
<evidence type="ECO:0000256" key="1">
    <source>
        <dbReference type="SAM" id="Phobius"/>
    </source>
</evidence>
<name>A0A4D7ALQ3_9FIRM</name>
<gene>
    <name evidence="2" type="ORF">EIO64_04270</name>
</gene>
<dbReference type="KEGG" id="obj:EIO64_04270"/>
<sequence>MEGIANFISMLDYVLDTKRKRHITGGLLLSGALLFGGLAMTVMSIRDDEEDEDE</sequence>
<organism evidence="2 3">
    <name type="scientific">Dysosmobacter welbionis</name>
    <dbReference type="NCBI Taxonomy" id="2093857"/>
    <lineage>
        <taxon>Bacteria</taxon>
        <taxon>Bacillati</taxon>
        <taxon>Bacillota</taxon>
        <taxon>Clostridia</taxon>
        <taxon>Eubacteriales</taxon>
        <taxon>Oscillospiraceae</taxon>
        <taxon>Dysosmobacter</taxon>
    </lineage>
</organism>
<keyword evidence="3" id="KW-1185">Reference proteome</keyword>
<dbReference type="AlphaFoldDB" id="A0A4D7ALQ3"/>